<evidence type="ECO:0000256" key="1">
    <source>
        <dbReference type="SAM" id="MobiDB-lite"/>
    </source>
</evidence>
<accession>A0AAD8DHN0</accession>
<evidence type="ECO:0000313" key="2">
    <source>
        <dbReference type="EMBL" id="KAJ8663000.1"/>
    </source>
</evidence>
<dbReference type="RefSeq" id="XP_058347912.1">
    <property type="nucleotide sequence ID" value="XM_058481274.1"/>
</dbReference>
<name>A0AAD8DHN0_9FUNG</name>
<sequence length="123" mass="14099">MVSRSSDKRCSFYDSLPVLDAWYPPQMDDKDRKHHSASPLSIQSMPCPETIMSSRSSPDGRRCVSFSAEPPSVRYIGSSDEEEQQALFNEIQRKHGVRNRVKDFAKKLLHHHKHPSSNKVYAI</sequence>
<dbReference type="Proteomes" id="UP001234581">
    <property type="component" value="Unassembled WGS sequence"/>
</dbReference>
<organism evidence="2 3">
    <name type="scientific">Lichtheimia ornata</name>
    <dbReference type="NCBI Taxonomy" id="688661"/>
    <lineage>
        <taxon>Eukaryota</taxon>
        <taxon>Fungi</taxon>
        <taxon>Fungi incertae sedis</taxon>
        <taxon>Mucoromycota</taxon>
        <taxon>Mucoromycotina</taxon>
        <taxon>Mucoromycetes</taxon>
        <taxon>Mucorales</taxon>
        <taxon>Lichtheimiaceae</taxon>
        <taxon>Lichtheimia</taxon>
    </lineage>
</organism>
<proteinExistence type="predicted"/>
<gene>
    <name evidence="2" type="ORF">O0I10_001177</name>
</gene>
<feature type="region of interest" description="Disordered" evidence="1">
    <location>
        <begin position="25"/>
        <end position="63"/>
    </location>
</feature>
<protein>
    <submittedName>
        <fullName evidence="2">Uncharacterized protein</fullName>
    </submittedName>
</protein>
<evidence type="ECO:0000313" key="3">
    <source>
        <dbReference type="Proteomes" id="UP001234581"/>
    </source>
</evidence>
<reference evidence="2 3" key="1">
    <citation type="submission" date="2023-03" db="EMBL/GenBank/DDBJ databases">
        <title>Genome sequence of Lichtheimia ornata CBS 291.66.</title>
        <authorList>
            <person name="Mohabir J.T."/>
            <person name="Shea T.P."/>
            <person name="Kurbessoian T."/>
            <person name="Berby B."/>
            <person name="Fontaine J."/>
            <person name="Livny J."/>
            <person name="Gnirke A."/>
            <person name="Stajich J.E."/>
            <person name="Cuomo C.A."/>
        </authorList>
    </citation>
    <scope>NUCLEOTIDE SEQUENCE [LARGE SCALE GENOMIC DNA]</scope>
    <source>
        <strain evidence="2">CBS 291.66</strain>
    </source>
</reference>
<comment type="caution">
    <text evidence="2">The sequence shown here is derived from an EMBL/GenBank/DDBJ whole genome shotgun (WGS) entry which is preliminary data.</text>
</comment>
<dbReference type="AlphaFoldDB" id="A0AAD8DHN0"/>
<dbReference type="EMBL" id="JARTCD010000003">
    <property type="protein sequence ID" value="KAJ8663000.1"/>
    <property type="molecule type" value="Genomic_DNA"/>
</dbReference>
<keyword evidence="3" id="KW-1185">Reference proteome</keyword>
<dbReference type="GeneID" id="83208595"/>